<keyword evidence="4" id="KW-0067">ATP-binding</keyword>
<dbReference type="GO" id="GO:0005524">
    <property type="term" value="F:ATP binding"/>
    <property type="evidence" value="ECO:0007669"/>
    <property type="project" value="UniProtKB-KW"/>
</dbReference>
<protein>
    <submittedName>
        <fullName evidence="5">Pre-mRNA-splicing factor ATP-dependent RNA helicase PRP16</fullName>
    </submittedName>
</protein>
<dbReference type="EMBL" id="JYDU01000975">
    <property type="protein sequence ID" value="KRX75698.1"/>
    <property type="molecule type" value="Genomic_DNA"/>
</dbReference>
<evidence type="ECO:0000313" key="5">
    <source>
        <dbReference type="EMBL" id="KRX75698.1"/>
    </source>
</evidence>
<evidence type="ECO:0000256" key="3">
    <source>
        <dbReference type="ARBA" id="ARBA00022806"/>
    </source>
</evidence>
<evidence type="ECO:0000256" key="2">
    <source>
        <dbReference type="ARBA" id="ARBA00022801"/>
    </source>
</evidence>
<keyword evidence="3 5" id="KW-0347">Helicase</keyword>
<dbReference type="Pfam" id="PF21010">
    <property type="entry name" value="HA2_C"/>
    <property type="match status" value="1"/>
</dbReference>
<accession>A0A0V0WJ33</accession>
<gene>
    <name evidence="5" type="primary">DHX38</name>
    <name evidence="5" type="ORF">T4E_6669</name>
</gene>
<dbReference type="STRING" id="6337.A0A0V0WJ33"/>
<name>A0A0V0WJ33_TRIPS</name>
<proteinExistence type="predicted"/>
<dbReference type="AlphaFoldDB" id="A0A0V0WJ33"/>
<reference evidence="5 6" key="1">
    <citation type="submission" date="2015-01" db="EMBL/GenBank/DDBJ databases">
        <title>Evolution of Trichinella species and genotypes.</title>
        <authorList>
            <person name="Korhonen P.K."/>
            <person name="Edoardo P."/>
            <person name="Giuseppe L.R."/>
            <person name="Gasser R.B."/>
        </authorList>
    </citation>
    <scope>NUCLEOTIDE SEQUENCE [LARGE SCALE GENOMIC DNA]</scope>
    <source>
        <strain evidence="5">ISS141</strain>
    </source>
</reference>
<evidence type="ECO:0000256" key="1">
    <source>
        <dbReference type="ARBA" id="ARBA00022741"/>
    </source>
</evidence>
<dbReference type="InterPro" id="IPR027417">
    <property type="entry name" value="P-loop_NTPase"/>
</dbReference>
<dbReference type="GO" id="GO:0034458">
    <property type="term" value="F:3'-5' RNA helicase activity"/>
    <property type="evidence" value="ECO:0007669"/>
    <property type="project" value="TreeGrafter"/>
</dbReference>
<dbReference type="PANTHER" id="PTHR18934:SF91">
    <property type="entry name" value="PRE-MRNA-SPLICING FACTOR ATP-DEPENDENT RNA HELICASE PRP16"/>
    <property type="match status" value="1"/>
</dbReference>
<organism evidence="5 6">
    <name type="scientific">Trichinella pseudospiralis</name>
    <name type="common">Parasitic roundworm</name>
    <dbReference type="NCBI Taxonomy" id="6337"/>
    <lineage>
        <taxon>Eukaryota</taxon>
        <taxon>Metazoa</taxon>
        <taxon>Ecdysozoa</taxon>
        <taxon>Nematoda</taxon>
        <taxon>Enoplea</taxon>
        <taxon>Dorylaimia</taxon>
        <taxon>Trichinellida</taxon>
        <taxon>Trichinellidae</taxon>
        <taxon>Trichinella</taxon>
    </lineage>
</organism>
<evidence type="ECO:0000313" key="6">
    <source>
        <dbReference type="Proteomes" id="UP000054815"/>
    </source>
</evidence>
<dbReference type="Proteomes" id="UP000054815">
    <property type="component" value="Unassembled WGS sequence"/>
</dbReference>
<evidence type="ECO:0000256" key="4">
    <source>
        <dbReference type="ARBA" id="ARBA00022840"/>
    </source>
</evidence>
<keyword evidence="2" id="KW-0378">Hydrolase</keyword>
<keyword evidence="1" id="KW-0547">Nucleotide-binding</keyword>
<dbReference type="GO" id="GO:0016787">
    <property type="term" value="F:hydrolase activity"/>
    <property type="evidence" value="ECO:0007669"/>
    <property type="project" value="UniProtKB-KW"/>
</dbReference>
<dbReference type="PANTHER" id="PTHR18934">
    <property type="entry name" value="ATP-DEPENDENT RNA HELICASE"/>
    <property type="match status" value="1"/>
</dbReference>
<dbReference type="Gene3D" id="1.20.120.1080">
    <property type="match status" value="1"/>
</dbReference>
<dbReference type="SUPFAM" id="SSF52540">
    <property type="entry name" value="P-loop containing nucleoside triphosphate hydrolases"/>
    <property type="match status" value="1"/>
</dbReference>
<sequence>MLIVACDMRCSEEVLTVVSMLSVPSVFYRPKGREEDGDAKREKFQVPESDHLTLLNVYQQWRVHRYSASWCAEHFVHVKAMRKVREIRAQLKDIMDQQKMRIQSCGTDWDIVR</sequence>
<feature type="non-terminal residue" evidence="5">
    <location>
        <position position="113"/>
    </location>
</feature>
<comment type="caution">
    <text evidence="5">The sequence shown here is derived from an EMBL/GenBank/DDBJ whole genome shotgun (WGS) entry which is preliminary data.</text>
</comment>
<dbReference type="GO" id="GO:0003723">
    <property type="term" value="F:RNA binding"/>
    <property type="evidence" value="ECO:0007669"/>
    <property type="project" value="TreeGrafter"/>
</dbReference>